<reference evidence="2 3" key="1">
    <citation type="submission" date="2019-10" db="EMBL/GenBank/DDBJ databases">
        <title>Poseidonibacter ostreae sp. nov., isolated from the gut of the Ostrea denselamellosa.</title>
        <authorList>
            <person name="Choi A."/>
        </authorList>
    </citation>
    <scope>NUCLEOTIDE SEQUENCE [LARGE SCALE GENOMIC DNA]</scope>
    <source>
        <strain evidence="2 3">SJOD-M-33</strain>
    </source>
</reference>
<feature type="transmembrane region" description="Helical" evidence="1">
    <location>
        <begin position="47"/>
        <end position="68"/>
    </location>
</feature>
<evidence type="ECO:0000313" key="2">
    <source>
        <dbReference type="EMBL" id="KAB7891314.1"/>
    </source>
</evidence>
<accession>A0A6L4WZ86</accession>
<protein>
    <submittedName>
        <fullName evidence="2">Uncharacterized protein</fullName>
    </submittedName>
</protein>
<dbReference type="EMBL" id="WFKK01000001">
    <property type="protein sequence ID" value="KAB7891314.1"/>
    <property type="molecule type" value="Genomic_DNA"/>
</dbReference>
<organism evidence="2 3">
    <name type="scientific">Poseidonibacter ostreae</name>
    <dbReference type="NCBI Taxonomy" id="2654171"/>
    <lineage>
        <taxon>Bacteria</taxon>
        <taxon>Pseudomonadati</taxon>
        <taxon>Campylobacterota</taxon>
        <taxon>Epsilonproteobacteria</taxon>
        <taxon>Campylobacterales</taxon>
        <taxon>Arcobacteraceae</taxon>
        <taxon>Poseidonibacter</taxon>
    </lineage>
</organism>
<dbReference type="Proteomes" id="UP000472839">
    <property type="component" value="Unassembled WGS sequence"/>
</dbReference>
<comment type="caution">
    <text evidence="2">The sequence shown here is derived from an EMBL/GenBank/DDBJ whole genome shotgun (WGS) entry which is preliminary data.</text>
</comment>
<gene>
    <name evidence="2" type="ORF">GBG19_00325</name>
</gene>
<sequence length="98" mass="10952">MITGILVLFTVLGIVFLIPFGTYRYAVNYLLESSRRQNDGTITIVHVKSSALTILVFLLCLQIIQITFVEVFNVYDSVGEAIYEIFMLSKLGSTPTTP</sequence>
<name>A0A6L4WZ86_9BACT</name>
<keyword evidence="1" id="KW-1133">Transmembrane helix</keyword>
<keyword evidence="1" id="KW-0812">Transmembrane</keyword>
<proteinExistence type="predicted"/>
<feature type="transmembrane region" description="Helical" evidence="1">
    <location>
        <begin position="6"/>
        <end position="26"/>
    </location>
</feature>
<evidence type="ECO:0000256" key="1">
    <source>
        <dbReference type="SAM" id="Phobius"/>
    </source>
</evidence>
<evidence type="ECO:0000313" key="3">
    <source>
        <dbReference type="Proteomes" id="UP000472839"/>
    </source>
</evidence>
<dbReference type="AlphaFoldDB" id="A0A6L4WZ86"/>
<keyword evidence="1" id="KW-0472">Membrane</keyword>